<reference evidence="2 3" key="1">
    <citation type="submission" date="2014-03" db="EMBL/GenBank/DDBJ databases">
        <title>Draft genome of the hookworm Oesophagostomum dentatum.</title>
        <authorList>
            <person name="Mitreva M."/>
        </authorList>
    </citation>
    <scope>NUCLEOTIDE SEQUENCE [LARGE SCALE GENOMIC DNA]</scope>
    <source>
        <strain evidence="2 3">OD-Hann</strain>
    </source>
</reference>
<dbReference type="AlphaFoldDB" id="A0A0B1TDJ6"/>
<gene>
    <name evidence="2" type="ORF">OESDEN_06162</name>
</gene>
<keyword evidence="3" id="KW-1185">Reference proteome</keyword>
<dbReference type="EMBL" id="KN550545">
    <property type="protein sequence ID" value="KHJ93912.1"/>
    <property type="molecule type" value="Genomic_DNA"/>
</dbReference>
<feature type="domain" description="F-box" evidence="1">
    <location>
        <begin position="23"/>
        <end position="58"/>
    </location>
</feature>
<organism evidence="2 3">
    <name type="scientific">Oesophagostomum dentatum</name>
    <name type="common">Nodular worm</name>
    <dbReference type="NCBI Taxonomy" id="61180"/>
    <lineage>
        <taxon>Eukaryota</taxon>
        <taxon>Metazoa</taxon>
        <taxon>Ecdysozoa</taxon>
        <taxon>Nematoda</taxon>
        <taxon>Chromadorea</taxon>
        <taxon>Rhabditida</taxon>
        <taxon>Rhabditina</taxon>
        <taxon>Rhabditomorpha</taxon>
        <taxon>Strongyloidea</taxon>
        <taxon>Strongylidae</taxon>
        <taxon>Oesophagostomum</taxon>
    </lineage>
</organism>
<name>A0A0B1TDJ6_OESDE</name>
<proteinExistence type="predicted"/>
<protein>
    <submittedName>
        <fullName evidence="2">F-box domain protein</fullName>
    </submittedName>
</protein>
<evidence type="ECO:0000313" key="3">
    <source>
        <dbReference type="Proteomes" id="UP000053660"/>
    </source>
</evidence>
<dbReference type="Proteomes" id="UP000053660">
    <property type="component" value="Unassembled WGS sequence"/>
</dbReference>
<dbReference type="Pfam" id="PF00646">
    <property type="entry name" value="F-box"/>
    <property type="match status" value="1"/>
</dbReference>
<evidence type="ECO:0000313" key="2">
    <source>
        <dbReference type="EMBL" id="KHJ93912.1"/>
    </source>
</evidence>
<accession>A0A0B1TDJ6</accession>
<dbReference type="InterPro" id="IPR001810">
    <property type="entry name" value="F-box_dom"/>
</dbReference>
<evidence type="ECO:0000259" key="1">
    <source>
        <dbReference type="Pfam" id="PF00646"/>
    </source>
</evidence>
<sequence length="279" mass="30778">MDENPNSLFGHALDVSEGSFGRWSELPTHLKIEVLRNVPFPTLRSFMFVSKECLALVLLMKPEPTGCYVGSAVIEIRYYTRRCCTGKASLSALAFSFEVDEDGGSVVSRIVKKEDPSLDKIGAHYSDEPLSSAFRVFVQFARTLTVSKLKIVLKTAEQVIGELPTAPPLSCQQLIIHTEDPAVPPLLFRFVSPGTKLCIRSYEDVYVGDVSLESSVFDSEVVRAAPSFESVIATRITDHQLPLLRGEVLYLIAPGVTSKGINRLIWGLEKGLFRRIGAV</sequence>